<protein>
    <submittedName>
        <fullName evidence="2">Toll/interleukin-1 receptor domain-containing protein</fullName>
    </submittedName>
</protein>
<dbReference type="Gene3D" id="3.40.50.10140">
    <property type="entry name" value="Toll/interleukin-1 receptor homology (TIR) domain"/>
    <property type="match status" value="1"/>
</dbReference>
<dbReference type="Gene3D" id="3.40.630.30">
    <property type="match status" value="1"/>
</dbReference>
<accession>A0ABR7T5N3</accession>
<dbReference type="PROSITE" id="PS50104">
    <property type="entry name" value="TIR"/>
    <property type="match status" value="1"/>
</dbReference>
<keyword evidence="2" id="KW-0675">Receptor</keyword>
<dbReference type="SUPFAM" id="SSF55729">
    <property type="entry name" value="Acyl-CoA N-acyltransferases (Nat)"/>
    <property type="match status" value="1"/>
</dbReference>
<dbReference type="Proteomes" id="UP000617402">
    <property type="component" value="Unassembled WGS sequence"/>
</dbReference>
<reference evidence="2 3" key="1">
    <citation type="submission" date="2020-07" db="EMBL/GenBank/DDBJ databases">
        <title>Draft whole-genome sequence of Heliobacterium chlorum DSM 3682, type strain.</title>
        <authorList>
            <person name="Kyndt J.A."/>
            <person name="Meyer T.E."/>
            <person name="Imhoff J.F."/>
        </authorList>
    </citation>
    <scope>NUCLEOTIDE SEQUENCE [LARGE SCALE GENOMIC DNA]</scope>
    <source>
        <strain evidence="2 3">DSM 3682</strain>
    </source>
</reference>
<dbReference type="EMBL" id="JACVHF010000025">
    <property type="protein sequence ID" value="MBC9786092.1"/>
    <property type="molecule type" value="Genomic_DNA"/>
</dbReference>
<dbReference type="InterPro" id="IPR016181">
    <property type="entry name" value="Acyl_CoA_acyltransferase"/>
</dbReference>
<evidence type="ECO:0000313" key="2">
    <source>
        <dbReference type="EMBL" id="MBC9786092.1"/>
    </source>
</evidence>
<gene>
    <name evidence="2" type="ORF">H1S01_16605</name>
</gene>
<dbReference type="Pfam" id="PF13676">
    <property type="entry name" value="TIR_2"/>
    <property type="match status" value="1"/>
</dbReference>
<evidence type="ECO:0000313" key="3">
    <source>
        <dbReference type="Proteomes" id="UP000617402"/>
    </source>
</evidence>
<organism evidence="2 3">
    <name type="scientific">Heliobacterium chlorum</name>
    <dbReference type="NCBI Taxonomy" id="2698"/>
    <lineage>
        <taxon>Bacteria</taxon>
        <taxon>Bacillati</taxon>
        <taxon>Bacillota</taxon>
        <taxon>Clostridia</taxon>
        <taxon>Eubacteriales</taxon>
        <taxon>Heliobacteriaceae</taxon>
        <taxon>Heliobacterium</taxon>
    </lineage>
</organism>
<dbReference type="SUPFAM" id="SSF52200">
    <property type="entry name" value="Toll/Interleukin receptor TIR domain"/>
    <property type="match status" value="1"/>
</dbReference>
<evidence type="ECO:0000259" key="1">
    <source>
        <dbReference type="PROSITE" id="PS50104"/>
    </source>
</evidence>
<dbReference type="InterPro" id="IPR035897">
    <property type="entry name" value="Toll_tir_struct_dom_sf"/>
</dbReference>
<dbReference type="InterPro" id="IPR000157">
    <property type="entry name" value="TIR_dom"/>
</dbReference>
<comment type="caution">
    <text evidence="2">The sequence shown here is derived from an EMBL/GenBank/DDBJ whole genome shotgun (WGS) entry which is preliminary data.</text>
</comment>
<proteinExistence type="predicted"/>
<feature type="domain" description="TIR" evidence="1">
    <location>
        <begin position="1"/>
        <end position="109"/>
    </location>
</feature>
<keyword evidence="3" id="KW-1185">Reference proteome</keyword>
<name>A0ABR7T5N3_HELCL</name>
<sequence length="478" mass="55173">MGKNNIKVWYDDFNIELGDSLNQTINKGLSNSRYGIVILSHNFFKKEWPIRELNALLSKEKLGEKVILPVLHNISIEEIKNYSLLLADKAGVQSKKGLDVVVKQIMGVVSKKPNFPGAVQEYIPVPNMNFNEIIKYCKTSSYDGIKKAGEQLEKFIKISEIDLELAFLGAQHVVSLILIDVYFYLYQSRERINSIKDVENANLLCQVLGKNTLGQIKIIYNLGDIALRNNGFYTKETINQTDLNVCKQSLKGILNWYFNSYYSKKTNKDRLCLVKPGEFYKEDIQEIYTIESKFFDPSFISPVEVATQWYEHNNKTLIGVRDTLTGKLVGFLCTLPITNELFEKISSGEYIDTHISTEDIRLYNLPDFYKLYLCSLCVDPEYTHTSALRLIYRSFIEQLFDLAVYDEIYITDIVADAISSKGEELCKFIRMKFYKNTLHGTKIYKDSLLPPSVTLKGREGLKLMNYYKMIYEQYIDLL</sequence>